<dbReference type="PANTHER" id="PTHR45947:SF3">
    <property type="entry name" value="SULFOQUINOVOSYL TRANSFERASE SQD2"/>
    <property type="match status" value="1"/>
</dbReference>
<comment type="caution">
    <text evidence="3">The sequence shown here is derived from an EMBL/GenBank/DDBJ whole genome shotgun (WGS) entry which is preliminary data.</text>
</comment>
<dbReference type="RefSeq" id="WP_188559509.1">
    <property type="nucleotide sequence ID" value="NZ_BMGS01000013.1"/>
</dbReference>
<dbReference type="EMBL" id="BMGS01000013">
    <property type="protein sequence ID" value="GGG58770.1"/>
    <property type="molecule type" value="Genomic_DNA"/>
</dbReference>
<dbReference type="InterPro" id="IPR028098">
    <property type="entry name" value="Glyco_trans_4-like_N"/>
</dbReference>
<dbReference type="PANTHER" id="PTHR45947">
    <property type="entry name" value="SULFOQUINOVOSYL TRANSFERASE SQD2"/>
    <property type="match status" value="1"/>
</dbReference>
<feature type="domain" description="Glycosyltransferase subfamily 4-like N-terminal" evidence="2">
    <location>
        <begin position="11"/>
        <end position="180"/>
    </location>
</feature>
<dbReference type="SUPFAM" id="SSF53756">
    <property type="entry name" value="UDP-Glycosyltransferase/glycogen phosphorylase"/>
    <property type="match status" value="1"/>
</dbReference>
<evidence type="ECO:0000313" key="3">
    <source>
        <dbReference type="EMBL" id="GGG58770.1"/>
    </source>
</evidence>
<dbReference type="Pfam" id="PF13439">
    <property type="entry name" value="Glyco_transf_4"/>
    <property type="match status" value="1"/>
</dbReference>
<accession>A0ABQ1X5S1</accession>
<reference evidence="4" key="1">
    <citation type="journal article" date="2019" name="Int. J. Syst. Evol. Microbiol.">
        <title>The Global Catalogue of Microorganisms (GCM) 10K type strain sequencing project: providing services to taxonomists for standard genome sequencing and annotation.</title>
        <authorList>
            <consortium name="The Broad Institute Genomics Platform"/>
            <consortium name="The Broad Institute Genome Sequencing Center for Infectious Disease"/>
            <person name="Wu L."/>
            <person name="Ma J."/>
        </authorList>
    </citation>
    <scope>NUCLEOTIDE SEQUENCE [LARGE SCALE GENOMIC DNA]</scope>
    <source>
        <strain evidence="4">CGMCC 1.12990</strain>
    </source>
</reference>
<dbReference type="NCBIfam" id="TIGR03999">
    <property type="entry name" value="thiol_BshA"/>
    <property type="match status" value="1"/>
</dbReference>
<evidence type="ECO:0000259" key="2">
    <source>
        <dbReference type="Pfam" id="PF13439"/>
    </source>
</evidence>
<dbReference type="Proteomes" id="UP000601361">
    <property type="component" value="Unassembled WGS sequence"/>
</dbReference>
<dbReference type="InterPro" id="IPR023881">
    <property type="entry name" value="Thiol_BshA"/>
</dbReference>
<proteinExistence type="predicted"/>
<dbReference type="InterPro" id="IPR050194">
    <property type="entry name" value="Glycosyltransferase_grp1"/>
</dbReference>
<sequence>MNIGIVCYPTFGGSGVVATELGKALALKGHRVHFITYSQPVRLDFFNENLFYHEVYIPPYPLFQFPPYELALASKMVDIVQNEKLDVLHVHYAIPHASAAYMAKQILITKGIRVPVITTLHGTDITLVGKDASYEPVVTFSINQSDGVTAVSADLRRETYEYFAIEKDIEVIPNFINLDRFQKQNKGHFKAAIAPDGEKLLVHTSNFRSVKRVEDVVHIFDGVRKQMPAKLLLVGDGPDRPRIEKICRELGLLSNDVRFLGKLEAVEEVLSVADLFLMPSEKESFGLAALEAMSCEVPVISTNAGGIPELNEHGVTGMVSNIGDVEDMVKNALYVLQDENLPRFKVAARAHAETFAVEKIVPLYEACYQRAIDATLVAAV</sequence>
<feature type="domain" description="Glycosyl transferase family 1" evidence="1">
    <location>
        <begin position="191"/>
        <end position="342"/>
    </location>
</feature>
<keyword evidence="4" id="KW-1185">Reference proteome</keyword>
<name>A0ABQ1X5S1_9BACT</name>
<organism evidence="3 4">
    <name type="scientific">Hymenobacter glacieicola</name>
    <dbReference type="NCBI Taxonomy" id="1562124"/>
    <lineage>
        <taxon>Bacteria</taxon>
        <taxon>Pseudomonadati</taxon>
        <taxon>Bacteroidota</taxon>
        <taxon>Cytophagia</taxon>
        <taxon>Cytophagales</taxon>
        <taxon>Hymenobacteraceae</taxon>
        <taxon>Hymenobacter</taxon>
    </lineage>
</organism>
<gene>
    <name evidence="3" type="ORF">GCM10011378_38550</name>
</gene>
<dbReference type="Gene3D" id="3.40.50.2000">
    <property type="entry name" value="Glycogen Phosphorylase B"/>
    <property type="match status" value="2"/>
</dbReference>
<evidence type="ECO:0000259" key="1">
    <source>
        <dbReference type="Pfam" id="PF00534"/>
    </source>
</evidence>
<evidence type="ECO:0000313" key="4">
    <source>
        <dbReference type="Proteomes" id="UP000601361"/>
    </source>
</evidence>
<dbReference type="InterPro" id="IPR001296">
    <property type="entry name" value="Glyco_trans_1"/>
</dbReference>
<protein>
    <submittedName>
        <fullName evidence="3">N-acetyl-alpha-D-glucosaminyl L-malate synthase BshA</fullName>
    </submittedName>
</protein>
<dbReference type="Pfam" id="PF00534">
    <property type="entry name" value="Glycos_transf_1"/>
    <property type="match status" value="1"/>
</dbReference>